<dbReference type="PANTHER" id="PTHR33603:SF1">
    <property type="entry name" value="RIBOSOMAL RNA LARGE SUBUNIT METHYLTRANSFERASE H"/>
    <property type="match status" value="1"/>
</dbReference>
<dbReference type="EMBL" id="LRVM01000014">
    <property type="protein sequence ID" value="KXL51823.1"/>
    <property type="molecule type" value="Genomic_DNA"/>
</dbReference>
<dbReference type="NCBIfam" id="TIGR00246">
    <property type="entry name" value="tRNA_RlmH_YbeA"/>
    <property type="match status" value="1"/>
</dbReference>
<name>A0A136WBC6_9FIRM</name>
<evidence type="ECO:0000313" key="8">
    <source>
        <dbReference type="Proteomes" id="UP000070539"/>
    </source>
</evidence>
<comment type="catalytic activity">
    <reaction evidence="6">
        <text>pseudouridine(1915) in 23S rRNA + S-adenosyl-L-methionine = N(3)-methylpseudouridine(1915) in 23S rRNA + S-adenosyl-L-homocysteine + H(+)</text>
        <dbReference type="Rhea" id="RHEA:42752"/>
        <dbReference type="Rhea" id="RHEA-COMP:10221"/>
        <dbReference type="Rhea" id="RHEA-COMP:10222"/>
        <dbReference type="ChEBI" id="CHEBI:15378"/>
        <dbReference type="ChEBI" id="CHEBI:57856"/>
        <dbReference type="ChEBI" id="CHEBI:59789"/>
        <dbReference type="ChEBI" id="CHEBI:65314"/>
        <dbReference type="ChEBI" id="CHEBI:74486"/>
        <dbReference type="EC" id="2.1.1.177"/>
    </reaction>
</comment>
<dbReference type="GO" id="GO:0005737">
    <property type="term" value="C:cytoplasm"/>
    <property type="evidence" value="ECO:0007669"/>
    <property type="project" value="UniProtKB-SubCell"/>
</dbReference>
<evidence type="ECO:0000256" key="6">
    <source>
        <dbReference type="HAMAP-Rule" id="MF_00658"/>
    </source>
</evidence>
<sequence>MKVTIVCVGKLKEQYWRGAVEEYSKRLGRYMKLEVTELLDEKAPETMSPAQEDEVRQKEGLRILKAVKDDAFAVALAIEGKSLSSEALADFMAERAVRGVSHMVFIIGGSLGLSPEVMERADFSLSFSPMTFPHQMMRVILLEQIYRAVKINRKEPYHK</sequence>
<keyword evidence="6" id="KW-0963">Cytoplasm</keyword>
<keyword evidence="4 6" id="KW-0949">S-adenosyl-L-methionine</keyword>
<dbReference type="PATRIC" id="fig|36847.3.peg.3266"/>
<protein>
    <recommendedName>
        <fullName evidence="6">Ribosomal RNA large subunit methyltransferase H</fullName>
        <ecNumber evidence="6">2.1.1.177</ecNumber>
    </recommendedName>
    <alternativeName>
        <fullName evidence="6">23S rRNA (pseudouridine1915-N3)-methyltransferase</fullName>
    </alternativeName>
    <alternativeName>
        <fullName evidence="6">23S rRNA m3Psi1915 methyltransferase</fullName>
    </alternativeName>
    <alternativeName>
        <fullName evidence="6">rRNA (pseudouridine-N3-)-methyltransferase RlmH</fullName>
    </alternativeName>
</protein>
<evidence type="ECO:0000256" key="1">
    <source>
        <dbReference type="ARBA" id="ARBA00022552"/>
    </source>
</evidence>
<dbReference type="PIRSF" id="PIRSF004505">
    <property type="entry name" value="MT_bac"/>
    <property type="match status" value="1"/>
</dbReference>
<feature type="binding site" evidence="6">
    <location>
        <position position="108"/>
    </location>
    <ligand>
        <name>S-adenosyl-L-methionine</name>
        <dbReference type="ChEBI" id="CHEBI:59789"/>
    </ligand>
</feature>
<comment type="function">
    <text evidence="6">Specifically methylates the pseudouridine at position 1915 (m3Psi1915) in 23S rRNA.</text>
</comment>
<feature type="binding site" evidence="6">
    <location>
        <position position="76"/>
    </location>
    <ligand>
        <name>S-adenosyl-L-methionine</name>
        <dbReference type="ChEBI" id="CHEBI:59789"/>
    </ligand>
</feature>
<dbReference type="EC" id="2.1.1.177" evidence="6"/>
<comment type="subunit">
    <text evidence="6">Homodimer.</text>
</comment>
<reference evidence="7 8" key="1">
    <citation type="submission" date="2016-01" db="EMBL/GenBank/DDBJ databases">
        <title>Genome sequence of Clostridium neopropionicum X4, DSM-3847.</title>
        <authorList>
            <person name="Poehlein A."/>
            <person name="Beck M.H."/>
            <person name="Bengelsdorf F.R."/>
            <person name="Daniel R."/>
            <person name="Duerre P."/>
        </authorList>
    </citation>
    <scope>NUCLEOTIDE SEQUENCE [LARGE SCALE GENOMIC DNA]</scope>
    <source>
        <strain evidence="7 8">DSM-3847</strain>
    </source>
</reference>
<dbReference type="Proteomes" id="UP000070539">
    <property type="component" value="Unassembled WGS sequence"/>
</dbReference>
<evidence type="ECO:0000256" key="2">
    <source>
        <dbReference type="ARBA" id="ARBA00022603"/>
    </source>
</evidence>
<dbReference type="NCBIfam" id="NF000985">
    <property type="entry name" value="PRK00103.1-3"/>
    <property type="match status" value="1"/>
</dbReference>
<comment type="subcellular location">
    <subcellularLocation>
        <location evidence="6">Cytoplasm</location>
    </subcellularLocation>
</comment>
<keyword evidence="1 6" id="KW-0698">rRNA processing</keyword>
<dbReference type="OrthoDB" id="9806643at2"/>
<feature type="binding site" evidence="6">
    <location>
        <begin position="127"/>
        <end position="132"/>
    </location>
    <ligand>
        <name>S-adenosyl-L-methionine</name>
        <dbReference type="ChEBI" id="CHEBI:59789"/>
    </ligand>
</feature>
<evidence type="ECO:0000256" key="4">
    <source>
        <dbReference type="ARBA" id="ARBA00022691"/>
    </source>
</evidence>
<dbReference type="InterPro" id="IPR029026">
    <property type="entry name" value="tRNA_m1G_MTases_N"/>
</dbReference>
<dbReference type="Pfam" id="PF02590">
    <property type="entry name" value="SPOUT_MTase"/>
    <property type="match status" value="1"/>
</dbReference>
<keyword evidence="2 6" id="KW-0489">Methyltransferase</keyword>
<proteinExistence type="inferred from homology"/>
<keyword evidence="3 6" id="KW-0808">Transferase</keyword>
<dbReference type="PANTHER" id="PTHR33603">
    <property type="entry name" value="METHYLTRANSFERASE"/>
    <property type="match status" value="1"/>
</dbReference>
<evidence type="ECO:0000313" key="7">
    <source>
        <dbReference type="EMBL" id="KXL51823.1"/>
    </source>
</evidence>
<evidence type="ECO:0000256" key="3">
    <source>
        <dbReference type="ARBA" id="ARBA00022679"/>
    </source>
</evidence>
<dbReference type="STRING" id="36847.CLNEO_27950"/>
<comment type="similarity">
    <text evidence="5 6">Belongs to the RNA methyltransferase RlmH family.</text>
</comment>
<organism evidence="7 8">
    <name type="scientific">Anaerotignum neopropionicum</name>
    <dbReference type="NCBI Taxonomy" id="36847"/>
    <lineage>
        <taxon>Bacteria</taxon>
        <taxon>Bacillati</taxon>
        <taxon>Bacillota</taxon>
        <taxon>Clostridia</taxon>
        <taxon>Lachnospirales</taxon>
        <taxon>Anaerotignaceae</taxon>
        <taxon>Anaerotignum</taxon>
    </lineage>
</organism>
<dbReference type="HAMAP" id="MF_00658">
    <property type="entry name" value="23SrRNA_methyltr_H"/>
    <property type="match status" value="1"/>
</dbReference>
<accession>A0A136WBC6</accession>
<gene>
    <name evidence="6 7" type="primary">rlmH</name>
    <name evidence="7" type="ORF">CLNEO_27950</name>
</gene>
<dbReference type="InterPro" id="IPR029028">
    <property type="entry name" value="Alpha/beta_knot_MTases"/>
</dbReference>
<dbReference type="SUPFAM" id="SSF75217">
    <property type="entry name" value="alpha/beta knot"/>
    <property type="match status" value="1"/>
</dbReference>
<dbReference type="AlphaFoldDB" id="A0A136WBC6"/>
<dbReference type="Gene3D" id="3.40.1280.10">
    <property type="match status" value="1"/>
</dbReference>
<keyword evidence="8" id="KW-1185">Reference proteome</keyword>
<evidence type="ECO:0000256" key="5">
    <source>
        <dbReference type="ARBA" id="ARBA00038303"/>
    </source>
</evidence>
<dbReference type="GO" id="GO:0070038">
    <property type="term" value="F:rRNA (pseudouridine-N3-)-methyltransferase activity"/>
    <property type="evidence" value="ECO:0007669"/>
    <property type="project" value="UniProtKB-UniRule"/>
</dbReference>
<comment type="caution">
    <text evidence="7">The sequence shown here is derived from an EMBL/GenBank/DDBJ whole genome shotgun (WGS) entry which is preliminary data.</text>
</comment>
<dbReference type="CDD" id="cd18081">
    <property type="entry name" value="RlmH-like"/>
    <property type="match status" value="1"/>
</dbReference>
<dbReference type="InterPro" id="IPR003742">
    <property type="entry name" value="RlmH-like"/>
</dbReference>
<dbReference type="RefSeq" id="WP_066090578.1">
    <property type="nucleotide sequence ID" value="NZ_LRVM01000014.1"/>
</dbReference>